<feature type="domain" description="HTH lysR-type" evidence="5">
    <location>
        <begin position="1"/>
        <end position="58"/>
    </location>
</feature>
<dbReference type="EMBL" id="VWNA01000002">
    <property type="protein sequence ID" value="MQT14694.1"/>
    <property type="molecule type" value="Genomic_DNA"/>
</dbReference>
<dbReference type="PROSITE" id="PS50931">
    <property type="entry name" value="HTH_LYSR"/>
    <property type="match status" value="1"/>
</dbReference>
<dbReference type="GO" id="GO:0003700">
    <property type="term" value="F:DNA-binding transcription factor activity"/>
    <property type="evidence" value="ECO:0007669"/>
    <property type="project" value="InterPro"/>
</dbReference>
<dbReference type="Gene3D" id="3.40.190.10">
    <property type="entry name" value="Periplasmic binding protein-like II"/>
    <property type="match status" value="2"/>
</dbReference>
<evidence type="ECO:0000256" key="2">
    <source>
        <dbReference type="ARBA" id="ARBA00023015"/>
    </source>
</evidence>
<keyword evidence="4" id="KW-0804">Transcription</keyword>
<dbReference type="Pfam" id="PF03466">
    <property type="entry name" value="LysR_substrate"/>
    <property type="match status" value="1"/>
</dbReference>
<dbReference type="SUPFAM" id="SSF53850">
    <property type="entry name" value="Periplasmic binding protein-like II"/>
    <property type="match status" value="1"/>
</dbReference>
<dbReference type="Gene3D" id="1.10.10.10">
    <property type="entry name" value="Winged helix-like DNA-binding domain superfamily/Winged helix DNA-binding domain"/>
    <property type="match status" value="1"/>
</dbReference>
<dbReference type="InterPro" id="IPR036388">
    <property type="entry name" value="WH-like_DNA-bd_sf"/>
</dbReference>
<evidence type="ECO:0000259" key="5">
    <source>
        <dbReference type="PROSITE" id="PS50931"/>
    </source>
</evidence>
<sequence length="307" mass="34089">MDLRQLRYFVAVAEERNVTRAAARLNIAQPPLSRQIQQLEAEIGAELFDRTARPLQLTPIGRLVLEQASQVLGRVADMREMVGRAVAAERRRFAIGFVASTIYGRLPQLIREFRGSAPNVDLSLVELVTLEQITALKEGRIDIGFGRISFEDDAVRRIVLRQERLIAAIPAGHPLARKDALSLQDLEGQPMVLYPRRPRPSYADQVLRLLHDHGVAVRIGHEARELQIAIGLVAAEEGIAIVPESVHKFQVEGVAYRDLAEPATSPIIMSHRAGDHSPELALMADVIVRMYGEWGHDVPEAVRKLAG</sequence>
<dbReference type="RefSeq" id="WP_153487605.1">
    <property type="nucleotide sequence ID" value="NZ_VWNA01000002.1"/>
</dbReference>
<reference evidence="6 7" key="1">
    <citation type="submission" date="2019-09" db="EMBL/GenBank/DDBJ databases">
        <title>Segnochrobactrum spirostomi gen. nov., sp. nov., isolated from the ciliate Spirostomum cf. yagiui and description of a novel family, Segnochrobactraceae fam. nov. within the order Rhizobiales of the class Alphaproteobacteria.</title>
        <authorList>
            <person name="Akter S."/>
            <person name="Shazib S.U.A."/>
            <person name="Shin M.K."/>
        </authorList>
    </citation>
    <scope>NUCLEOTIDE SEQUENCE [LARGE SCALE GENOMIC DNA]</scope>
    <source>
        <strain evidence="6 7">Sp-1</strain>
    </source>
</reference>
<keyword evidence="2" id="KW-0805">Transcription regulation</keyword>
<comment type="similarity">
    <text evidence="1">Belongs to the LysR transcriptional regulatory family.</text>
</comment>
<evidence type="ECO:0000256" key="3">
    <source>
        <dbReference type="ARBA" id="ARBA00023125"/>
    </source>
</evidence>
<dbReference type="Pfam" id="PF00126">
    <property type="entry name" value="HTH_1"/>
    <property type="match status" value="1"/>
</dbReference>
<evidence type="ECO:0000313" key="7">
    <source>
        <dbReference type="Proteomes" id="UP000332515"/>
    </source>
</evidence>
<dbReference type="PANTHER" id="PTHR30346:SF17">
    <property type="entry name" value="LYSR FAMILY TRANSCRIPTIONAL REGULATOR"/>
    <property type="match status" value="1"/>
</dbReference>
<gene>
    <name evidence="6" type="ORF">F0357_18945</name>
</gene>
<dbReference type="AlphaFoldDB" id="A0A6A7Y641"/>
<name>A0A6A7Y641_9HYPH</name>
<dbReference type="FunFam" id="1.10.10.10:FF:000001">
    <property type="entry name" value="LysR family transcriptional regulator"/>
    <property type="match status" value="1"/>
</dbReference>
<evidence type="ECO:0000313" key="6">
    <source>
        <dbReference type="EMBL" id="MQT14694.1"/>
    </source>
</evidence>
<protein>
    <submittedName>
        <fullName evidence="6">LysR family transcriptional regulator</fullName>
    </submittedName>
</protein>
<evidence type="ECO:0000256" key="1">
    <source>
        <dbReference type="ARBA" id="ARBA00009437"/>
    </source>
</evidence>
<evidence type="ECO:0000256" key="4">
    <source>
        <dbReference type="ARBA" id="ARBA00023163"/>
    </source>
</evidence>
<proteinExistence type="inferred from homology"/>
<dbReference type="SUPFAM" id="SSF46785">
    <property type="entry name" value="Winged helix' DNA-binding domain"/>
    <property type="match status" value="1"/>
</dbReference>
<dbReference type="InterPro" id="IPR036390">
    <property type="entry name" value="WH_DNA-bd_sf"/>
</dbReference>
<comment type="caution">
    <text evidence="6">The sequence shown here is derived from an EMBL/GenBank/DDBJ whole genome shotgun (WGS) entry which is preliminary data.</text>
</comment>
<dbReference type="CDD" id="cd08445">
    <property type="entry name" value="PBP2_BenM_CatM_CatR"/>
    <property type="match status" value="1"/>
</dbReference>
<dbReference type="InterPro" id="IPR005119">
    <property type="entry name" value="LysR_subst-bd"/>
</dbReference>
<dbReference type="GO" id="GO:0003677">
    <property type="term" value="F:DNA binding"/>
    <property type="evidence" value="ECO:0007669"/>
    <property type="project" value="UniProtKB-KW"/>
</dbReference>
<accession>A0A6A7Y641</accession>
<keyword evidence="7" id="KW-1185">Reference proteome</keyword>
<dbReference type="PRINTS" id="PR00039">
    <property type="entry name" value="HTHLYSR"/>
</dbReference>
<dbReference type="InterPro" id="IPR000847">
    <property type="entry name" value="LysR_HTH_N"/>
</dbReference>
<keyword evidence="3" id="KW-0238">DNA-binding</keyword>
<dbReference type="PANTHER" id="PTHR30346">
    <property type="entry name" value="TRANSCRIPTIONAL DUAL REGULATOR HCAR-RELATED"/>
    <property type="match status" value="1"/>
</dbReference>
<dbReference type="Proteomes" id="UP000332515">
    <property type="component" value="Unassembled WGS sequence"/>
</dbReference>
<dbReference type="GO" id="GO:0032993">
    <property type="term" value="C:protein-DNA complex"/>
    <property type="evidence" value="ECO:0007669"/>
    <property type="project" value="TreeGrafter"/>
</dbReference>
<organism evidence="6 7">
    <name type="scientific">Segnochrobactrum spirostomi</name>
    <dbReference type="NCBI Taxonomy" id="2608987"/>
    <lineage>
        <taxon>Bacteria</taxon>
        <taxon>Pseudomonadati</taxon>
        <taxon>Pseudomonadota</taxon>
        <taxon>Alphaproteobacteria</taxon>
        <taxon>Hyphomicrobiales</taxon>
        <taxon>Segnochrobactraceae</taxon>
        <taxon>Segnochrobactrum</taxon>
    </lineage>
</organism>